<dbReference type="NCBIfam" id="TIGR00254">
    <property type="entry name" value="GGDEF"/>
    <property type="match status" value="1"/>
</dbReference>
<reference evidence="4 5" key="1">
    <citation type="submission" date="2019-12" db="EMBL/GenBank/DDBJ databases">
        <title>Devosia maris sp. nov., isolated from the deep seawater.</title>
        <authorList>
            <person name="Liu Y."/>
        </authorList>
    </citation>
    <scope>NUCLEOTIDE SEQUENCE [LARGE SCALE GENOMIC DNA]</scope>
    <source>
        <strain evidence="4 5">L53-10-65</strain>
    </source>
</reference>
<dbReference type="Gene3D" id="3.30.70.270">
    <property type="match status" value="1"/>
</dbReference>
<dbReference type="SMART" id="SM00052">
    <property type="entry name" value="EAL"/>
    <property type="match status" value="1"/>
</dbReference>
<dbReference type="InterPro" id="IPR035919">
    <property type="entry name" value="EAL_sf"/>
</dbReference>
<dbReference type="RefSeq" id="WP_157291586.1">
    <property type="nucleotide sequence ID" value="NZ_WQRF01000010.1"/>
</dbReference>
<dbReference type="InterPro" id="IPR052155">
    <property type="entry name" value="Biofilm_reg_signaling"/>
</dbReference>
<comment type="caution">
    <text evidence="4">The sequence shown here is derived from an EMBL/GenBank/DDBJ whole genome shotgun (WGS) entry which is preliminary data.</text>
</comment>
<dbReference type="AlphaFoldDB" id="A0A7X3FU37"/>
<dbReference type="InterPro" id="IPR001633">
    <property type="entry name" value="EAL_dom"/>
</dbReference>
<keyword evidence="1" id="KW-0472">Membrane</keyword>
<feature type="transmembrane region" description="Helical" evidence="1">
    <location>
        <begin position="177"/>
        <end position="196"/>
    </location>
</feature>
<dbReference type="CDD" id="cd01948">
    <property type="entry name" value="EAL"/>
    <property type="match status" value="1"/>
</dbReference>
<accession>A0A7X3FU37</accession>
<evidence type="ECO:0000256" key="1">
    <source>
        <dbReference type="SAM" id="Phobius"/>
    </source>
</evidence>
<dbReference type="InterPro" id="IPR029787">
    <property type="entry name" value="Nucleotide_cyclase"/>
</dbReference>
<dbReference type="PROSITE" id="PS50883">
    <property type="entry name" value="EAL"/>
    <property type="match status" value="1"/>
</dbReference>
<name>A0A7X3FU37_9HYPH</name>
<dbReference type="SUPFAM" id="SSF141868">
    <property type="entry name" value="EAL domain-like"/>
    <property type="match status" value="1"/>
</dbReference>
<feature type="domain" description="GGDEF" evidence="3">
    <location>
        <begin position="245"/>
        <end position="379"/>
    </location>
</feature>
<dbReference type="CDD" id="cd01949">
    <property type="entry name" value="GGDEF"/>
    <property type="match status" value="1"/>
</dbReference>
<dbReference type="InterPro" id="IPR043128">
    <property type="entry name" value="Rev_trsase/Diguanyl_cyclase"/>
</dbReference>
<protein>
    <submittedName>
        <fullName evidence="4">EAL domain-containing protein</fullName>
    </submittedName>
</protein>
<gene>
    <name evidence="4" type="ORF">GO014_17280</name>
</gene>
<keyword evidence="1" id="KW-0812">Transmembrane</keyword>
<dbReference type="Gene3D" id="3.20.20.450">
    <property type="entry name" value="EAL domain"/>
    <property type="match status" value="1"/>
</dbReference>
<dbReference type="SUPFAM" id="SSF55073">
    <property type="entry name" value="Nucleotide cyclase"/>
    <property type="match status" value="1"/>
</dbReference>
<keyword evidence="5" id="KW-1185">Reference proteome</keyword>
<sequence>MLQFVWFRQFAVVIIVVLGIATVLHARVVEDTADAVRNSMRFDVSWIGAHGRIEAAQLEAYLARYAALGRQADADNTKLYYQILLGRLDSWSVGGYGEFLASNPESGRAYDELMRLLESVDAEMSNLDSTATASQLLDTLAPVGATIEKIGAEATDSAVNKAAAIRQTLTEKQATQHYLVVTALASAAIMLIVSAFQNRTLRRAHRQVGRAADKFAYLAHHDPLTGLANRTAFPDTNQPTDADASHTAVIVFDLDGFKLINDTWGHMFGDKLLIAAARRLEEIISTAPGNVVARLGGDEFAALLHLRDKAEAQTIADRALEALKRPFEIDGSSVTISATAGIAISTRQNQNARGLLEDADLAQSEAKARKKGSVSVYDQSLREMVERRLTLENDLRDAIGKGEITPHYQIQVDLVTGAVVGVEALARWHHAQLGPIPPDEFIPIAEASGQIVDIGKHMIACACKDALRLPPNVQVAVNLSVIQIMQGEIMETTADALMATRLPPDRLKLEVTESVMMADPKQPIAVLSELRYLGVSLALDDFGTGYSSLSYLTTFHWDEIKIDRAFVNDLDTDSIGLSVIEAVLVLAKKTGAKVVVEGVETHKQLELLQGTGCDIGQGYFFGKPVPIDMACAQIREINKALPGQPLPARRKDKRRQCPE</sequence>
<dbReference type="Pfam" id="PF00990">
    <property type="entry name" value="GGDEF"/>
    <property type="match status" value="1"/>
</dbReference>
<dbReference type="InterPro" id="IPR000160">
    <property type="entry name" value="GGDEF_dom"/>
</dbReference>
<dbReference type="SMART" id="SM00267">
    <property type="entry name" value="GGDEF"/>
    <property type="match status" value="1"/>
</dbReference>
<keyword evidence="1" id="KW-1133">Transmembrane helix</keyword>
<evidence type="ECO:0000259" key="3">
    <source>
        <dbReference type="PROSITE" id="PS50887"/>
    </source>
</evidence>
<dbReference type="Proteomes" id="UP000438106">
    <property type="component" value="Unassembled WGS sequence"/>
</dbReference>
<dbReference type="EMBL" id="WQRF01000010">
    <property type="protein sequence ID" value="MVT00780.1"/>
    <property type="molecule type" value="Genomic_DNA"/>
</dbReference>
<dbReference type="Pfam" id="PF00563">
    <property type="entry name" value="EAL"/>
    <property type="match status" value="1"/>
</dbReference>
<organism evidence="4 5">
    <name type="scientific">Devosia marina</name>
    <dbReference type="NCBI Taxonomy" id="2683198"/>
    <lineage>
        <taxon>Bacteria</taxon>
        <taxon>Pseudomonadati</taxon>
        <taxon>Pseudomonadota</taxon>
        <taxon>Alphaproteobacteria</taxon>
        <taxon>Hyphomicrobiales</taxon>
        <taxon>Devosiaceae</taxon>
        <taxon>Devosia</taxon>
    </lineage>
</organism>
<dbReference type="PROSITE" id="PS50887">
    <property type="entry name" value="GGDEF"/>
    <property type="match status" value="1"/>
</dbReference>
<feature type="domain" description="EAL" evidence="2">
    <location>
        <begin position="388"/>
        <end position="638"/>
    </location>
</feature>
<dbReference type="PANTHER" id="PTHR44757:SF2">
    <property type="entry name" value="BIOFILM ARCHITECTURE MAINTENANCE PROTEIN MBAA"/>
    <property type="match status" value="1"/>
</dbReference>
<evidence type="ECO:0000313" key="5">
    <source>
        <dbReference type="Proteomes" id="UP000438106"/>
    </source>
</evidence>
<dbReference type="PANTHER" id="PTHR44757">
    <property type="entry name" value="DIGUANYLATE CYCLASE DGCP"/>
    <property type="match status" value="1"/>
</dbReference>
<evidence type="ECO:0000259" key="2">
    <source>
        <dbReference type="PROSITE" id="PS50883"/>
    </source>
</evidence>
<evidence type="ECO:0000313" key="4">
    <source>
        <dbReference type="EMBL" id="MVT00780.1"/>
    </source>
</evidence>
<proteinExistence type="predicted"/>